<dbReference type="NCBIfam" id="TIGR00613">
    <property type="entry name" value="reco"/>
    <property type="match status" value="1"/>
</dbReference>
<evidence type="ECO:0000259" key="8">
    <source>
        <dbReference type="Pfam" id="PF11967"/>
    </source>
</evidence>
<protein>
    <recommendedName>
        <fullName evidence="2 7">DNA repair protein RecO</fullName>
    </recommendedName>
    <alternativeName>
        <fullName evidence="6 7">Recombination protein O</fullName>
    </alternativeName>
</protein>
<sequence length="249" mass="28258">MADKVEGIVIRATDYGESNKVVILYTREFGKVGVMARGAKKPRNPLASCTQPLTYGNYLFSKGRGLGTLYQGDSINPFRYIKADLRKMAYASYIVDLIDKLADADARNPFLYELVLQLLMYMDEDVNPQVLSFIFEVKLMPVLGIEPVLDHCTHCGRRERLSDFSVSNGGLLCVYCRNKDSRSFPISAATIKLLRLFKVIDMRRLGEIRLKPETIKELKTVLSAYYDAYSGLRLKTKQFIDQLETIDPS</sequence>
<accession>A0ABV9GMY5</accession>
<reference evidence="10" key="1">
    <citation type="journal article" date="2019" name="Int. J. Syst. Evol. Microbiol.">
        <title>The Global Catalogue of Microorganisms (GCM) 10K type strain sequencing project: providing services to taxonomists for standard genome sequencing and annotation.</title>
        <authorList>
            <consortium name="The Broad Institute Genomics Platform"/>
            <consortium name="The Broad Institute Genome Sequencing Center for Infectious Disease"/>
            <person name="Wu L."/>
            <person name="Ma J."/>
        </authorList>
    </citation>
    <scope>NUCLEOTIDE SEQUENCE [LARGE SCALE GENOMIC DNA]</scope>
    <source>
        <strain evidence="10">CGMCC 1.16306</strain>
    </source>
</reference>
<dbReference type="Pfam" id="PF11967">
    <property type="entry name" value="RecO_N"/>
    <property type="match status" value="1"/>
</dbReference>
<dbReference type="InterPro" id="IPR012340">
    <property type="entry name" value="NA-bd_OB-fold"/>
</dbReference>
<keyword evidence="4 7" id="KW-0233">DNA recombination</keyword>
<dbReference type="Gene3D" id="2.40.50.140">
    <property type="entry name" value="Nucleic acid-binding proteins"/>
    <property type="match status" value="1"/>
</dbReference>
<dbReference type="InterPro" id="IPR037278">
    <property type="entry name" value="ARFGAP/RecO"/>
</dbReference>
<dbReference type="PANTHER" id="PTHR33991:SF1">
    <property type="entry name" value="DNA REPAIR PROTEIN RECO"/>
    <property type="match status" value="1"/>
</dbReference>
<dbReference type="EMBL" id="JBHSFW010000001">
    <property type="protein sequence ID" value="MFC4618025.1"/>
    <property type="molecule type" value="Genomic_DNA"/>
</dbReference>
<dbReference type="PANTHER" id="PTHR33991">
    <property type="entry name" value="DNA REPAIR PROTEIN RECO"/>
    <property type="match status" value="1"/>
</dbReference>
<dbReference type="InterPro" id="IPR003717">
    <property type="entry name" value="RecO"/>
</dbReference>
<gene>
    <name evidence="7 9" type="primary">recO</name>
    <name evidence="9" type="ORF">ACFO4N_04695</name>
</gene>
<feature type="domain" description="DNA replication/recombination mediator RecO N-terminal" evidence="8">
    <location>
        <begin position="1"/>
        <end position="78"/>
    </location>
</feature>
<organism evidence="9 10">
    <name type="scientific">Camelliibacillus cellulosilyticus</name>
    <dbReference type="NCBI Taxonomy" id="2174486"/>
    <lineage>
        <taxon>Bacteria</taxon>
        <taxon>Bacillati</taxon>
        <taxon>Bacillota</taxon>
        <taxon>Bacilli</taxon>
        <taxon>Bacillales</taxon>
        <taxon>Sporolactobacillaceae</taxon>
        <taxon>Camelliibacillus</taxon>
    </lineage>
</organism>
<dbReference type="InterPro" id="IPR022572">
    <property type="entry name" value="DNA_rep/recomb_RecO_N"/>
</dbReference>
<evidence type="ECO:0000256" key="3">
    <source>
        <dbReference type="ARBA" id="ARBA00022763"/>
    </source>
</evidence>
<keyword evidence="3 7" id="KW-0227">DNA damage</keyword>
<proteinExistence type="inferred from homology"/>
<dbReference type="Pfam" id="PF02565">
    <property type="entry name" value="RecO_C"/>
    <property type="match status" value="1"/>
</dbReference>
<evidence type="ECO:0000256" key="4">
    <source>
        <dbReference type="ARBA" id="ARBA00023172"/>
    </source>
</evidence>
<keyword evidence="10" id="KW-1185">Reference proteome</keyword>
<dbReference type="InterPro" id="IPR042242">
    <property type="entry name" value="RecO_C"/>
</dbReference>
<dbReference type="Gene3D" id="1.20.1440.120">
    <property type="entry name" value="Recombination protein O, C-terminal domain"/>
    <property type="match status" value="1"/>
</dbReference>
<dbReference type="Proteomes" id="UP001596022">
    <property type="component" value="Unassembled WGS sequence"/>
</dbReference>
<comment type="caution">
    <text evidence="9">The sequence shown here is derived from an EMBL/GenBank/DDBJ whole genome shotgun (WGS) entry which is preliminary data.</text>
</comment>
<comment type="similarity">
    <text evidence="1 7">Belongs to the RecO family.</text>
</comment>
<evidence type="ECO:0000256" key="7">
    <source>
        <dbReference type="HAMAP-Rule" id="MF_00201"/>
    </source>
</evidence>
<dbReference type="HAMAP" id="MF_00201">
    <property type="entry name" value="RecO"/>
    <property type="match status" value="1"/>
</dbReference>
<evidence type="ECO:0000256" key="5">
    <source>
        <dbReference type="ARBA" id="ARBA00023204"/>
    </source>
</evidence>
<dbReference type="SUPFAM" id="SSF57863">
    <property type="entry name" value="ArfGap/RecO-like zinc finger"/>
    <property type="match status" value="1"/>
</dbReference>
<dbReference type="RefSeq" id="WP_376845033.1">
    <property type="nucleotide sequence ID" value="NZ_JBHSFW010000001.1"/>
</dbReference>
<evidence type="ECO:0000256" key="6">
    <source>
        <dbReference type="ARBA" id="ARBA00033409"/>
    </source>
</evidence>
<evidence type="ECO:0000256" key="1">
    <source>
        <dbReference type="ARBA" id="ARBA00007452"/>
    </source>
</evidence>
<evidence type="ECO:0000256" key="2">
    <source>
        <dbReference type="ARBA" id="ARBA00021310"/>
    </source>
</evidence>
<evidence type="ECO:0000313" key="9">
    <source>
        <dbReference type="EMBL" id="MFC4618025.1"/>
    </source>
</evidence>
<evidence type="ECO:0000313" key="10">
    <source>
        <dbReference type="Proteomes" id="UP001596022"/>
    </source>
</evidence>
<dbReference type="SUPFAM" id="SSF50249">
    <property type="entry name" value="Nucleic acid-binding proteins"/>
    <property type="match status" value="1"/>
</dbReference>
<name>A0ABV9GMY5_9BACL</name>
<comment type="function">
    <text evidence="7">Involved in DNA repair and RecF pathway recombination.</text>
</comment>
<keyword evidence="5 7" id="KW-0234">DNA repair</keyword>